<accession>A0A6J3ELM4</accession>
<keyword evidence="4 6" id="KW-0472">Membrane</keyword>
<feature type="region of interest" description="Disordered" evidence="5">
    <location>
        <begin position="32"/>
        <end position="64"/>
    </location>
</feature>
<dbReference type="InterPro" id="IPR053891">
    <property type="entry name" value="Shisa_N"/>
</dbReference>
<keyword evidence="9" id="KW-1185">Reference proteome</keyword>
<keyword evidence="7" id="KW-0732">Signal</keyword>
<proteinExistence type="predicted"/>
<dbReference type="PANTHER" id="PTHR31774">
    <property type="entry name" value="PROTEIN SHISA-9-RELATED"/>
    <property type="match status" value="1"/>
</dbReference>
<evidence type="ECO:0000256" key="6">
    <source>
        <dbReference type="SAM" id="Phobius"/>
    </source>
</evidence>
<dbReference type="GO" id="GO:0045211">
    <property type="term" value="C:postsynaptic membrane"/>
    <property type="evidence" value="ECO:0007669"/>
    <property type="project" value="TreeGrafter"/>
</dbReference>
<evidence type="ECO:0000259" key="8">
    <source>
        <dbReference type="Pfam" id="PF13908"/>
    </source>
</evidence>
<feature type="region of interest" description="Disordered" evidence="5">
    <location>
        <begin position="272"/>
        <end position="356"/>
    </location>
</feature>
<evidence type="ECO:0000256" key="7">
    <source>
        <dbReference type="SAM" id="SignalP"/>
    </source>
</evidence>
<feature type="region of interest" description="Disordered" evidence="5">
    <location>
        <begin position="235"/>
        <end position="259"/>
    </location>
</feature>
<evidence type="ECO:0000313" key="10">
    <source>
        <dbReference type="RefSeq" id="XP_032064189.1"/>
    </source>
</evidence>
<dbReference type="KEGG" id="aful:116502405"/>
<evidence type="ECO:0000313" key="9">
    <source>
        <dbReference type="Proteomes" id="UP000504639"/>
    </source>
</evidence>
<dbReference type="Proteomes" id="UP000504639">
    <property type="component" value="Chromosome 1"/>
</dbReference>
<name>A0A6J3ELM4_AYTFU</name>
<dbReference type="GO" id="GO:0032591">
    <property type="term" value="C:dendritic spine membrane"/>
    <property type="evidence" value="ECO:0007669"/>
    <property type="project" value="TreeGrafter"/>
</dbReference>
<dbReference type="GO" id="GO:0032281">
    <property type="term" value="C:AMPA glutamate receptor complex"/>
    <property type="evidence" value="ECO:0007669"/>
    <property type="project" value="TreeGrafter"/>
</dbReference>
<dbReference type="GO" id="GO:0048172">
    <property type="term" value="P:regulation of short-term neuronal synaptic plasticity"/>
    <property type="evidence" value="ECO:0007669"/>
    <property type="project" value="TreeGrafter"/>
</dbReference>
<organism evidence="9 10">
    <name type="scientific">Aythya fuligula</name>
    <name type="common">Tufted duck</name>
    <name type="synonym">Anas fuligula</name>
    <dbReference type="NCBI Taxonomy" id="219594"/>
    <lineage>
        <taxon>Eukaryota</taxon>
        <taxon>Metazoa</taxon>
        <taxon>Chordata</taxon>
        <taxon>Craniata</taxon>
        <taxon>Vertebrata</taxon>
        <taxon>Euteleostomi</taxon>
        <taxon>Archelosauria</taxon>
        <taxon>Archosauria</taxon>
        <taxon>Dinosauria</taxon>
        <taxon>Saurischia</taxon>
        <taxon>Theropoda</taxon>
        <taxon>Coelurosauria</taxon>
        <taxon>Aves</taxon>
        <taxon>Neognathae</taxon>
        <taxon>Galloanserae</taxon>
        <taxon>Anseriformes</taxon>
        <taxon>Anatidae</taxon>
        <taxon>Aythyinae</taxon>
        <taxon>Aythya</taxon>
    </lineage>
</organism>
<feature type="compositionally biased region" description="Polar residues" evidence="5">
    <location>
        <begin position="339"/>
        <end position="356"/>
    </location>
</feature>
<feature type="signal peptide" evidence="7">
    <location>
        <begin position="1"/>
        <end position="30"/>
    </location>
</feature>
<dbReference type="GeneID" id="116502405"/>
<dbReference type="CTD" id="440829"/>
<dbReference type="InterPro" id="IPR026910">
    <property type="entry name" value="Shisa"/>
</dbReference>
<dbReference type="GO" id="GO:0014069">
    <property type="term" value="C:postsynaptic density"/>
    <property type="evidence" value="ECO:0007669"/>
    <property type="project" value="TreeGrafter"/>
</dbReference>
<evidence type="ECO:0000256" key="2">
    <source>
        <dbReference type="ARBA" id="ARBA00022692"/>
    </source>
</evidence>
<reference evidence="10" key="1">
    <citation type="submission" date="2025-08" db="UniProtKB">
        <authorList>
            <consortium name="RefSeq"/>
        </authorList>
    </citation>
    <scope>IDENTIFICATION</scope>
    <source>
        <tissue evidence="10">Lung</tissue>
    </source>
</reference>
<protein>
    <submittedName>
        <fullName evidence="10">Protein shisa-8</fullName>
    </submittedName>
</protein>
<dbReference type="Pfam" id="PF13908">
    <property type="entry name" value="Shisa_N"/>
    <property type="match status" value="1"/>
</dbReference>
<sequence length="356" mass="37528">MAPRSRGRLQRSYVVGICCLVLLEPGRAWGAEPSPGGAGEKSSNGSQAPALEDAAPAPTEPSPGGDRCRGYYDVMGQWDPPFNCNAGIYQYCCGTCGYRFCCQFKPGRLDQSGCSNYDTPNWVNTGQPPARVDEPPVDPARDRTNMIVYIICGVVAVMVLVGIFTKLGLEKAQGPPTEMTVSRTLTDLLKQPGHGPSEHIDGLMGSVQVQLGEGLARGSPRSSADKLPLNNAVASASIPPLGRPHSHGKRLPPTAPSYSTYATLTAGESIPEDFYRHFGGPEVPPPSTLPFPHAEGPGLPEGCPPLGATKTKGPPKPSGGWEGGPQRGPRRPGPATPLYGQSSRHLATNSKTEVTV</sequence>
<dbReference type="InParanoid" id="A0A6J3ELM4"/>
<dbReference type="PANTHER" id="PTHR31774:SF14">
    <property type="entry name" value="PROTEIN SHISA-8"/>
    <property type="match status" value="1"/>
</dbReference>
<comment type="subcellular location">
    <subcellularLocation>
        <location evidence="1">Membrane</location>
    </subcellularLocation>
</comment>
<keyword evidence="2 6" id="KW-0812">Transmembrane</keyword>
<evidence type="ECO:0000256" key="3">
    <source>
        <dbReference type="ARBA" id="ARBA00022989"/>
    </source>
</evidence>
<feature type="domain" description="Shisa N-terminal" evidence="8">
    <location>
        <begin position="65"/>
        <end position="116"/>
    </location>
</feature>
<feature type="transmembrane region" description="Helical" evidence="6">
    <location>
        <begin position="146"/>
        <end position="169"/>
    </location>
</feature>
<feature type="chain" id="PRO_5026692230" evidence="7">
    <location>
        <begin position="31"/>
        <end position="356"/>
    </location>
</feature>
<keyword evidence="3 6" id="KW-1133">Transmembrane helix</keyword>
<gene>
    <name evidence="10" type="primary">SHISA8</name>
</gene>
<evidence type="ECO:0000256" key="4">
    <source>
        <dbReference type="ARBA" id="ARBA00023136"/>
    </source>
</evidence>
<dbReference type="RefSeq" id="XP_032064189.1">
    <property type="nucleotide sequence ID" value="XM_032208298.1"/>
</dbReference>
<dbReference type="AlphaFoldDB" id="A0A6J3ELM4"/>
<evidence type="ECO:0000256" key="1">
    <source>
        <dbReference type="ARBA" id="ARBA00004370"/>
    </source>
</evidence>
<evidence type="ECO:0000256" key="5">
    <source>
        <dbReference type="SAM" id="MobiDB-lite"/>
    </source>
</evidence>
<feature type="compositionally biased region" description="Low complexity" evidence="5">
    <location>
        <begin position="295"/>
        <end position="307"/>
    </location>
</feature>